<dbReference type="GO" id="GO:0006635">
    <property type="term" value="P:fatty acid beta-oxidation"/>
    <property type="evidence" value="ECO:0007669"/>
    <property type="project" value="TreeGrafter"/>
</dbReference>
<dbReference type="PANTHER" id="PTHR11941:SF158">
    <property type="entry name" value="ENOYL-COA HYDRATASE (AFU_ORTHOLOGUE AFUA_2G10650)"/>
    <property type="match status" value="1"/>
</dbReference>
<dbReference type="Proteomes" id="UP000717328">
    <property type="component" value="Unassembled WGS sequence"/>
</dbReference>
<dbReference type="AlphaFoldDB" id="A0A9P7K2U8"/>
<reference evidence="3" key="1">
    <citation type="submission" date="2021-02" db="EMBL/GenBank/DDBJ databases">
        <authorList>
            <person name="Nieuwenhuis M."/>
            <person name="Van De Peppel L.J.J."/>
        </authorList>
    </citation>
    <scope>NUCLEOTIDE SEQUENCE</scope>
    <source>
        <strain evidence="3">D49</strain>
    </source>
</reference>
<dbReference type="PROSITE" id="PS00166">
    <property type="entry name" value="ENOYL_COA_HYDRATASE"/>
    <property type="match status" value="1"/>
</dbReference>
<evidence type="ECO:0000313" key="4">
    <source>
        <dbReference type="Proteomes" id="UP000717328"/>
    </source>
</evidence>
<accession>A0A9P7K2U8</accession>
<evidence type="ECO:0000313" key="3">
    <source>
        <dbReference type="EMBL" id="KAG5634663.1"/>
    </source>
</evidence>
<evidence type="ECO:0008006" key="5">
    <source>
        <dbReference type="Google" id="ProtNLM"/>
    </source>
</evidence>
<evidence type="ECO:0000256" key="2">
    <source>
        <dbReference type="RuleBase" id="RU003707"/>
    </source>
</evidence>
<dbReference type="InterPro" id="IPR001753">
    <property type="entry name" value="Enoyl-CoA_hydra/iso"/>
</dbReference>
<proteinExistence type="inferred from homology"/>
<comment type="similarity">
    <text evidence="1 2">Belongs to the enoyl-CoA hydratase/isomerase family.</text>
</comment>
<evidence type="ECO:0000256" key="1">
    <source>
        <dbReference type="ARBA" id="ARBA00005254"/>
    </source>
</evidence>
<dbReference type="GO" id="GO:0003824">
    <property type="term" value="F:catalytic activity"/>
    <property type="evidence" value="ECO:0007669"/>
    <property type="project" value="InterPro"/>
</dbReference>
<dbReference type="InterPro" id="IPR029045">
    <property type="entry name" value="ClpP/crotonase-like_dom_sf"/>
</dbReference>
<protein>
    <recommendedName>
        <fullName evidence="5">Enoyl-CoA hydratase</fullName>
    </recommendedName>
</protein>
<dbReference type="PANTHER" id="PTHR11941">
    <property type="entry name" value="ENOYL-COA HYDRATASE-RELATED"/>
    <property type="match status" value="1"/>
</dbReference>
<organism evidence="3 4">
    <name type="scientific">Sphagnurus paluster</name>
    <dbReference type="NCBI Taxonomy" id="117069"/>
    <lineage>
        <taxon>Eukaryota</taxon>
        <taxon>Fungi</taxon>
        <taxon>Dikarya</taxon>
        <taxon>Basidiomycota</taxon>
        <taxon>Agaricomycotina</taxon>
        <taxon>Agaricomycetes</taxon>
        <taxon>Agaricomycetidae</taxon>
        <taxon>Agaricales</taxon>
        <taxon>Tricholomatineae</taxon>
        <taxon>Lyophyllaceae</taxon>
        <taxon>Sphagnurus</taxon>
    </lineage>
</organism>
<dbReference type="InterPro" id="IPR018376">
    <property type="entry name" value="Enoyl-CoA_hyd/isom_CS"/>
</dbReference>
<dbReference type="Pfam" id="PF00378">
    <property type="entry name" value="ECH_1"/>
    <property type="match status" value="1"/>
</dbReference>
<sequence length="289" mass="32235">EFPHIHLAVYRHTFCGEKTILMPTTTLTPPPYSEELKVEFPAEHVLLLTFNRPKSLNAMTPRMTEELRNVLDWFEVEPQLWCFLIPNLNSAQWNNDQQQDKTDEQERIARDVHGFGSLSRRQSRKPIIAAVRGGAYGGGMEILLNCDFVVAAEDAKFALPEVKRGVLAVQGGEPPLPPRVSRLQQIPLQPPFADRASELLLLGRTIDAVDAQMRFGFVNQIVPPGRVLETALAVAQEIIANSPDAVQSTKEGLLLSQKHNFGDMLRAHLASAATTRVYKGQNIKVRCVV</sequence>
<dbReference type="CDD" id="cd06558">
    <property type="entry name" value="crotonase-like"/>
    <property type="match status" value="1"/>
</dbReference>
<dbReference type="Gene3D" id="3.90.226.10">
    <property type="entry name" value="2-enoyl-CoA Hydratase, Chain A, domain 1"/>
    <property type="match status" value="1"/>
</dbReference>
<gene>
    <name evidence="3" type="ORF">H0H81_001212</name>
</gene>
<name>A0A9P7K2U8_9AGAR</name>
<feature type="non-terminal residue" evidence="3">
    <location>
        <position position="289"/>
    </location>
</feature>
<reference evidence="3" key="2">
    <citation type="submission" date="2021-10" db="EMBL/GenBank/DDBJ databases">
        <title>Phylogenomics reveals ancestral predisposition of the termite-cultivated fungus Termitomyces towards a domesticated lifestyle.</title>
        <authorList>
            <person name="Auxier B."/>
            <person name="Grum-Grzhimaylo A."/>
            <person name="Cardenas M.E."/>
            <person name="Lodge J.D."/>
            <person name="Laessoe T."/>
            <person name="Pedersen O."/>
            <person name="Smith M.E."/>
            <person name="Kuyper T.W."/>
            <person name="Franco-Molano E.A."/>
            <person name="Baroni T.J."/>
            <person name="Aanen D.K."/>
        </authorList>
    </citation>
    <scope>NUCLEOTIDE SEQUENCE</scope>
    <source>
        <strain evidence="3">D49</strain>
    </source>
</reference>
<comment type="caution">
    <text evidence="3">The sequence shown here is derived from an EMBL/GenBank/DDBJ whole genome shotgun (WGS) entry which is preliminary data.</text>
</comment>
<dbReference type="GO" id="GO:0005739">
    <property type="term" value="C:mitochondrion"/>
    <property type="evidence" value="ECO:0007669"/>
    <property type="project" value="TreeGrafter"/>
</dbReference>
<dbReference type="OrthoDB" id="2139957at2759"/>
<keyword evidence="4" id="KW-1185">Reference proteome</keyword>
<dbReference type="EMBL" id="JABCKI010006318">
    <property type="protein sequence ID" value="KAG5634663.1"/>
    <property type="molecule type" value="Genomic_DNA"/>
</dbReference>
<dbReference type="SUPFAM" id="SSF52096">
    <property type="entry name" value="ClpP/crotonase"/>
    <property type="match status" value="1"/>
</dbReference>